<name>A0ABV8UF48_9PROT</name>
<dbReference type="InterPro" id="IPR036388">
    <property type="entry name" value="WH-like_DNA-bd_sf"/>
</dbReference>
<keyword evidence="6" id="KW-1185">Reference proteome</keyword>
<dbReference type="PANTHER" id="PTHR42756:SF1">
    <property type="entry name" value="TRANSCRIPTIONAL REPRESSOR OF EMRAB OPERON"/>
    <property type="match status" value="1"/>
</dbReference>
<organism evidence="5 6">
    <name type="scientific">Kordiimonas lipolytica</name>
    <dbReference type="NCBI Taxonomy" id="1662421"/>
    <lineage>
        <taxon>Bacteria</taxon>
        <taxon>Pseudomonadati</taxon>
        <taxon>Pseudomonadota</taxon>
        <taxon>Alphaproteobacteria</taxon>
        <taxon>Kordiimonadales</taxon>
        <taxon>Kordiimonadaceae</taxon>
        <taxon>Kordiimonas</taxon>
    </lineage>
</organism>
<dbReference type="Pfam" id="PF01047">
    <property type="entry name" value="MarR"/>
    <property type="match status" value="1"/>
</dbReference>
<dbReference type="PRINTS" id="PR00598">
    <property type="entry name" value="HTHMARR"/>
</dbReference>
<dbReference type="Gene3D" id="1.10.10.10">
    <property type="entry name" value="Winged helix-like DNA-binding domain superfamily/Winged helix DNA-binding domain"/>
    <property type="match status" value="1"/>
</dbReference>
<sequence length="153" mass="17553">MKQEKTNNPFVFQVGDLFRLVRQSFEAEQDLDVTRAQAKMLISVWRNPGITQQALAARLDIATMSVCRQVDALEARGMIERRTDASDRRVRRLFITEKTGPVIRPMLARIDHISDLFLQSLSDDERETLMDLMDRVIADASARKTDQSTSKKQ</sequence>
<feature type="domain" description="HTH marR-type" evidence="4">
    <location>
        <begin position="1"/>
        <end position="138"/>
    </location>
</feature>
<keyword evidence="1" id="KW-0805">Transcription regulation</keyword>
<dbReference type="PROSITE" id="PS50995">
    <property type="entry name" value="HTH_MARR_2"/>
    <property type="match status" value="1"/>
</dbReference>
<reference evidence="6" key="1">
    <citation type="journal article" date="2019" name="Int. J. Syst. Evol. Microbiol.">
        <title>The Global Catalogue of Microorganisms (GCM) 10K type strain sequencing project: providing services to taxonomists for standard genome sequencing and annotation.</title>
        <authorList>
            <consortium name="The Broad Institute Genomics Platform"/>
            <consortium name="The Broad Institute Genome Sequencing Center for Infectious Disease"/>
            <person name="Wu L."/>
            <person name="Ma J."/>
        </authorList>
    </citation>
    <scope>NUCLEOTIDE SEQUENCE [LARGE SCALE GENOMIC DNA]</scope>
    <source>
        <strain evidence="6">CGMCC 1.15304</strain>
    </source>
</reference>
<evidence type="ECO:0000313" key="5">
    <source>
        <dbReference type="EMBL" id="MFC4349285.1"/>
    </source>
</evidence>
<dbReference type="InterPro" id="IPR036390">
    <property type="entry name" value="WH_DNA-bd_sf"/>
</dbReference>
<protein>
    <submittedName>
        <fullName evidence="5">MarR family winged helix-turn-helix transcriptional regulator</fullName>
    </submittedName>
</protein>
<proteinExistence type="predicted"/>
<evidence type="ECO:0000259" key="4">
    <source>
        <dbReference type="PROSITE" id="PS50995"/>
    </source>
</evidence>
<keyword evidence="2" id="KW-0238">DNA-binding</keyword>
<dbReference type="PANTHER" id="PTHR42756">
    <property type="entry name" value="TRANSCRIPTIONAL REGULATOR, MARR"/>
    <property type="match status" value="1"/>
</dbReference>
<accession>A0ABV8UF48</accession>
<gene>
    <name evidence="5" type="ORF">ACFO5Q_15640</name>
</gene>
<dbReference type="EMBL" id="JBHSCR010000016">
    <property type="protein sequence ID" value="MFC4349285.1"/>
    <property type="molecule type" value="Genomic_DNA"/>
</dbReference>
<dbReference type="SMART" id="SM00347">
    <property type="entry name" value="HTH_MARR"/>
    <property type="match status" value="1"/>
</dbReference>
<dbReference type="RefSeq" id="WP_068146895.1">
    <property type="nucleotide sequence ID" value="NZ_JBHSCR010000016.1"/>
</dbReference>
<dbReference type="InterPro" id="IPR000835">
    <property type="entry name" value="HTH_MarR-typ"/>
</dbReference>
<evidence type="ECO:0000313" key="6">
    <source>
        <dbReference type="Proteomes" id="UP001595776"/>
    </source>
</evidence>
<dbReference type="Proteomes" id="UP001595776">
    <property type="component" value="Unassembled WGS sequence"/>
</dbReference>
<keyword evidence="3" id="KW-0804">Transcription</keyword>
<dbReference type="SUPFAM" id="SSF46785">
    <property type="entry name" value="Winged helix' DNA-binding domain"/>
    <property type="match status" value="1"/>
</dbReference>
<evidence type="ECO:0000256" key="2">
    <source>
        <dbReference type="ARBA" id="ARBA00023125"/>
    </source>
</evidence>
<evidence type="ECO:0000256" key="3">
    <source>
        <dbReference type="ARBA" id="ARBA00023163"/>
    </source>
</evidence>
<comment type="caution">
    <text evidence="5">The sequence shown here is derived from an EMBL/GenBank/DDBJ whole genome shotgun (WGS) entry which is preliminary data.</text>
</comment>
<evidence type="ECO:0000256" key="1">
    <source>
        <dbReference type="ARBA" id="ARBA00023015"/>
    </source>
</evidence>